<dbReference type="EMBL" id="NGKC01000001">
    <property type="protein sequence ID" value="RSU14520.1"/>
    <property type="molecule type" value="Genomic_DNA"/>
</dbReference>
<name>A0A430B2G3_9ENTE</name>
<keyword evidence="2" id="KW-1133">Transmembrane helix</keyword>
<reference evidence="4 5" key="1">
    <citation type="submission" date="2017-05" db="EMBL/GenBank/DDBJ databases">
        <title>Vagococcus spp. assemblies.</title>
        <authorList>
            <person name="Gulvik C.A."/>
        </authorList>
    </citation>
    <scope>NUCLEOTIDE SEQUENCE [LARGE SCALE GENOMIC DNA]</scope>
    <source>
        <strain evidence="4 5">LMG 24798</strain>
    </source>
</reference>
<evidence type="ECO:0000313" key="5">
    <source>
        <dbReference type="Proteomes" id="UP000286773"/>
    </source>
</evidence>
<protein>
    <recommendedName>
        <fullName evidence="6">Bacterial Ig domain-containing protein</fullName>
    </recommendedName>
</protein>
<proteinExistence type="predicted"/>
<feature type="chain" id="PRO_5019036670" description="Bacterial Ig domain-containing protein" evidence="3">
    <location>
        <begin position="32"/>
        <end position="203"/>
    </location>
</feature>
<feature type="region of interest" description="Disordered" evidence="1">
    <location>
        <begin position="110"/>
        <end position="169"/>
    </location>
</feature>
<feature type="signal peptide" evidence="3">
    <location>
        <begin position="1"/>
        <end position="31"/>
    </location>
</feature>
<evidence type="ECO:0008006" key="6">
    <source>
        <dbReference type="Google" id="ProtNLM"/>
    </source>
</evidence>
<evidence type="ECO:0000256" key="2">
    <source>
        <dbReference type="SAM" id="Phobius"/>
    </source>
</evidence>
<feature type="transmembrane region" description="Helical" evidence="2">
    <location>
        <begin position="178"/>
        <end position="199"/>
    </location>
</feature>
<keyword evidence="2" id="KW-0812">Transmembrane</keyword>
<sequence length="203" mass="21610">MKPVCKKITAILCFCCLMMISVFIHAPVAQAEDMPVDSLVSDLHYDEKTSVLSGKTSPGANIYLEGVAGFAVAEDDGTFALPVPDDVTEVTLSVLDVLANDSTTIRLTLKKEPQPSSANQQTTSETGPDTVDTLATESSISGTKHTAAANTSSTEKEQSAATSDLSPAVENRRKKTVVWPWVIAAAGTLAVLIVIFSRLRKIR</sequence>
<evidence type="ECO:0000256" key="3">
    <source>
        <dbReference type="SAM" id="SignalP"/>
    </source>
</evidence>
<evidence type="ECO:0000256" key="1">
    <source>
        <dbReference type="SAM" id="MobiDB-lite"/>
    </source>
</evidence>
<organism evidence="4 5">
    <name type="scientific">Vagococcus acidifermentans</name>
    <dbReference type="NCBI Taxonomy" id="564710"/>
    <lineage>
        <taxon>Bacteria</taxon>
        <taxon>Bacillati</taxon>
        <taxon>Bacillota</taxon>
        <taxon>Bacilli</taxon>
        <taxon>Lactobacillales</taxon>
        <taxon>Enterococcaceae</taxon>
        <taxon>Vagococcus</taxon>
    </lineage>
</organism>
<feature type="compositionally biased region" description="Polar residues" evidence="1">
    <location>
        <begin position="114"/>
        <end position="165"/>
    </location>
</feature>
<keyword evidence="5" id="KW-1185">Reference proteome</keyword>
<keyword evidence="2" id="KW-0472">Membrane</keyword>
<gene>
    <name evidence="4" type="ORF">CBF27_00600</name>
</gene>
<evidence type="ECO:0000313" key="4">
    <source>
        <dbReference type="EMBL" id="RSU14520.1"/>
    </source>
</evidence>
<comment type="caution">
    <text evidence="4">The sequence shown here is derived from an EMBL/GenBank/DDBJ whole genome shotgun (WGS) entry which is preliminary data.</text>
</comment>
<dbReference type="AlphaFoldDB" id="A0A430B2G3"/>
<keyword evidence="3" id="KW-0732">Signal</keyword>
<dbReference type="Proteomes" id="UP000286773">
    <property type="component" value="Unassembled WGS sequence"/>
</dbReference>
<accession>A0A430B2G3</accession>